<name>X1QP96_9ZZZZ</name>
<dbReference type="Pfam" id="PF13489">
    <property type="entry name" value="Methyltransf_23"/>
    <property type="match status" value="1"/>
</dbReference>
<dbReference type="AlphaFoldDB" id="X1QP96"/>
<dbReference type="SUPFAM" id="SSF53335">
    <property type="entry name" value="S-adenosyl-L-methionine-dependent methyltransferases"/>
    <property type="match status" value="2"/>
</dbReference>
<gene>
    <name evidence="2" type="ORF">S12H4_09260</name>
</gene>
<protein>
    <recommendedName>
        <fullName evidence="1">Methyltransferase type 11 domain-containing protein</fullName>
    </recommendedName>
</protein>
<reference evidence="2" key="1">
    <citation type="journal article" date="2014" name="Front. Microbiol.">
        <title>High frequency of phylogenetically diverse reductive dehalogenase-homologous genes in deep subseafloor sedimentary metagenomes.</title>
        <authorList>
            <person name="Kawai M."/>
            <person name="Futagami T."/>
            <person name="Toyoda A."/>
            <person name="Takaki Y."/>
            <person name="Nishi S."/>
            <person name="Hori S."/>
            <person name="Arai W."/>
            <person name="Tsubouchi T."/>
            <person name="Morono Y."/>
            <person name="Uchiyama I."/>
            <person name="Ito T."/>
            <person name="Fujiyama A."/>
            <person name="Inagaki F."/>
            <person name="Takami H."/>
        </authorList>
    </citation>
    <scope>NUCLEOTIDE SEQUENCE</scope>
    <source>
        <strain evidence="2">Expedition CK06-06</strain>
    </source>
</reference>
<dbReference type="Gene3D" id="3.40.50.150">
    <property type="entry name" value="Vaccinia Virus protein VP39"/>
    <property type="match status" value="2"/>
</dbReference>
<dbReference type="EMBL" id="BARW01003722">
    <property type="protein sequence ID" value="GAI70362.1"/>
    <property type="molecule type" value="Genomic_DNA"/>
</dbReference>
<feature type="non-terminal residue" evidence="2">
    <location>
        <position position="277"/>
    </location>
</feature>
<dbReference type="InterPro" id="IPR029063">
    <property type="entry name" value="SAM-dependent_MTases_sf"/>
</dbReference>
<proteinExistence type="predicted"/>
<evidence type="ECO:0000259" key="1">
    <source>
        <dbReference type="Pfam" id="PF08241"/>
    </source>
</evidence>
<comment type="caution">
    <text evidence="2">The sequence shown here is derived from an EMBL/GenBank/DDBJ whole genome shotgun (WGS) entry which is preliminary data.</text>
</comment>
<feature type="domain" description="Methyltransferase type 11" evidence="1">
    <location>
        <begin position="1"/>
        <end position="63"/>
    </location>
</feature>
<dbReference type="InterPro" id="IPR013216">
    <property type="entry name" value="Methyltransf_11"/>
</dbReference>
<sequence length="277" mass="31796">MDISNYAISRAPEEVKPYLQVASAHDLPFPPQSFDLIYCASVLEHIPEDFTDKVIAEFKRVAKGAILGIAYKDPYSALDAHGDISHVNIKDEIWWREKLPPEFEMIDVCVEDGKPYTRGLIKLNLGCFGDYYPSWINIDILPLREQLTPHIRFKQADLRKGLPFCADNSVNLVRMSHLIEHLTLEEAHNLCHEIHRILKPGALARISTPDASVIIEHYTNRDMGYFNQIQPPEYIQAPTEGEKLSRLLFSGDYQHRAVYNFEMLKNFLEQAGFVNIE</sequence>
<evidence type="ECO:0000313" key="2">
    <source>
        <dbReference type="EMBL" id="GAI70362.1"/>
    </source>
</evidence>
<organism evidence="2">
    <name type="scientific">marine sediment metagenome</name>
    <dbReference type="NCBI Taxonomy" id="412755"/>
    <lineage>
        <taxon>unclassified sequences</taxon>
        <taxon>metagenomes</taxon>
        <taxon>ecological metagenomes</taxon>
    </lineage>
</organism>
<dbReference type="PANTHER" id="PTHR43591">
    <property type="entry name" value="METHYLTRANSFERASE"/>
    <property type="match status" value="1"/>
</dbReference>
<dbReference type="GO" id="GO:0008757">
    <property type="term" value="F:S-adenosylmethionine-dependent methyltransferase activity"/>
    <property type="evidence" value="ECO:0007669"/>
    <property type="project" value="InterPro"/>
</dbReference>
<accession>X1QP96</accession>
<dbReference type="Pfam" id="PF08241">
    <property type="entry name" value="Methyltransf_11"/>
    <property type="match status" value="1"/>
</dbReference>